<dbReference type="AlphaFoldDB" id="A0A6A6VN90"/>
<keyword evidence="1" id="KW-0812">Transmembrane</keyword>
<dbReference type="OrthoDB" id="3780616at2759"/>
<sequence>MRVERKSHCLSFQANAQCLHVLDPAVLPVTVPGSKYKRMRQSLFGVYKNISICDLLLPGLIYIILPPPGPTFVFTFTAHMLITTLSKKLIRSSKNISEISSRLSALDTAVRTCDAGEPTSLTAMHLSVSLLSLALAALVVAIPITPSAPELQSFAEQMRIEGMSEHDIAEQLYLTANSEVTSVPIFSQLSSQVYSLFDGNRELRKRDITGDIAPGSLEAPQMLPRAAAPPSFADTLRSLLWRGDLERREFGYEGKELEMRRPEGMRHWD</sequence>
<evidence type="ECO:0000256" key="1">
    <source>
        <dbReference type="SAM" id="Phobius"/>
    </source>
</evidence>
<reference evidence="2" key="1">
    <citation type="journal article" date="2020" name="Stud. Mycol.">
        <title>101 Dothideomycetes genomes: a test case for predicting lifestyles and emergence of pathogens.</title>
        <authorList>
            <person name="Haridas S."/>
            <person name="Albert R."/>
            <person name="Binder M."/>
            <person name="Bloem J."/>
            <person name="Labutti K."/>
            <person name="Salamov A."/>
            <person name="Andreopoulos B."/>
            <person name="Baker S."/>
            <person name="Barry K."/>
            <person name="Bills G."/>
            <person name="Bluhm B."/>
            <person name="Cannon C."/>
            <person name="Castanera R."/>
            <person name="Culley D."/>
            <person name="Daum C."/>
            <person name="Ezra D."/>
            <person name="Gonzalez J."/>
            <person name="Henrissat B."/>
            <person name="Kuo A."/>
            <person name="Liang C."/>
            <person name="Lipzen A."/>
            <person name="Lutzoni F."/>
            <person name="Magnuson J."/>
            <person name="Mondo S."/>
            <person name="Nolan M."/>
            <person name="Ohm R."/>
            <person name="Pangilinan J."/>
            <person name="Park H.-J."/>
            <person name="Ramirez L."/>
            <person name="Alfaro M."/>
            <person name="Sun H."/>
            <person name="Tritt A."/>
            <person name="Yoshinaga Y."/>
            <person name="Zwiers L.-H."/>
            <person name="Turgeon B."/>
            <person name="Goodwin S."/>
            <person name="Spatafora J."/>
            <person name="Crous P."/>
            <person name="Grigoriev I."/>
        </authorList>
    </citation>
    <scope>NUCLEOTIDE SEQUENCE</scope>
    <source>
        <strain evidence="2">CBS 119925</strain>
    </source>
</reference>
<protein>
    <submittedName>
        <fullName evidence="2">Uncharacterized protein</fullName>
    </submittedName>
</protein>
<dbReference type="EMBL" id="MU006562">
    <property type="protein sequence ID" value="KAF2751204.1"/>
    <property type="molecule type" value="Genomic_DNA"/>
</dbReference>
<evidence type="ECO:0000313" key="3">
    <source>
        <dbReference type="Proteomes" id="UP000799440"/>
    </source>
</evidence>
<keyword evidence="1" id="KW-0472">Membrane</keyword>
<name>A0A6A6VN90_9PLEO</name>
<feature type="transmembrane region" description="Helical" evidence="1">
    <location>
        <begin position="46"/>
        <end position="65"/>
    </location>
</feature>
<dbReference type="Proteomes" id="UP000799440">
    <property type="component" value="Unassembled WGS sequence"/>
</dbReference>
<proteinExistence type="predicted"/>
<evidence type="ECO:0000313" key="2">
    <source>
        <dbReference type="EMBL" id="KAF2751204.1"/>
    </source>
</evidence>
<keyword evidence="3" id="KW-1185">Reference proteome</keyword>
<accession>A0A6A6VN90</accession>
<gene>
    <name evidence="2" type="ORF">M011DRAFT_473711</name>
</gene>
<organism evidence="2 3">
    <name type="scientific">Sporormia fimetaria CBS 119925</name>
    <dbReference type="NCBI Taxonomy" id="1340428"/>
    <lineage>
        <taxon>Eukaryota</taxon>
        <taxon>Fungi</taxon>
        <taxon>Dikarya</taxon>
        <taxon>Ascomycota</taxon>
        <taxon>Pezizomycotina</taxon>
        <taxon>Dothideomycetes</taxon>
        <taxon>Pleosporomycetidae</taxon>
        <taxon>Pleosporales</taxon>
        <taxon>Sporormiaceae</taxon>
        <taxon>Sporormia</taxon>
    </lineage>
</organism>
<keyword evidence="1" id="KW-1133">Transmembrane helix</keyword>